<dbReference type="RefSeq" id="WP_092351475.1">
    <property type="nucleotide sequence ID" value="NZ_FOIN01000001.1"/>
</dbReference>
<proteinExistence type="predicted"/>
<sequence length="160" mass="17645">MAEKYAVVDRQLVAAEWDGSKRIAIEIDENMQNGSVVLIDNRVEGEMNLFTVKTPAANTPIEKIGFVASPEVWADERKRNMSDFINIKGTIGNADILEKGNVVAMTKEGFDGEPVVGKFVELQASRKLKVVDTPTSGSTVFGKIIDLYNDKYGIEFGKED</sequence>
<organism evidence="1 2">
    <name type="scientific">Thomasclavelia cocleata</name>
    <dbReference type="NCBI Taxonomy" id="69824"/>
    <lineage>
        <taxon>Bacteria</taxon>
        <taxon>Bacillati</taxon>
        <taxon>Bacillota</taxon>
        <taxon>Erysipelotrichia</taxon>
        <taxon>Erysipelotrichales</taxon>
        <taxon>Coprobacillaceae</taxon>
        <taxon>Thomasclavelia</taxon>
    </lineage>
</organism>
<evidence type="ECO:0000313" key="2">
    <source>
        <dbReference type="Proteomes" id="UP000198558"/>
    </source>
</evidence>
<dbReference type="EMBL" id="FOIN01000001">
    <property type="protein sequence ID" value="SET07108.1"/>
    <property type="molecule type" value="Genomic_DNA"/>
</dbReference>
<accession>A0A1I0BKK9</accession>
<dbReference type="AlphaFoldDB" id="A0A1I0BKK9"/>
<gene>
    <name evidence="1" type="ORF">SAMN04489758_101150</name>
</gene>
<dbReference type="OrthoDB" id="1862707at2"/>
<reference evidence="2" key="1">
    <citation type="submission" date="2016-10" db="EMBL/GenBank/DDBJ databases">
        <authorList>
            <person name="Varghese N."/>
            <person name="Submissions S."/>
        </authorList>
    </citation>
    <scope>NUCLEOTIDE SEQUENCE [LARGE SCALE GENOMIC DNA]</scope>
    <source>
        <strain evidence="2">DSM 1551</strain>
    </source>
</reference>
<evidence type="ECO:0000313" key="1">
    <source>
        <dbReference type="EMBL" id="SET07108.1"/>
    </source>
</evidence>
<dbReference type="GeneID" id="78287194"/>
<name>A0A1I0BKK9_9FIRM</name>
<dbReference type="Proteomes" id="UP000198558">
    <property type="component" value="Unassembled WGS sequence"/>
</dbReference>
<keyword evidence="2" id="KW-1185">Reference proteome</keyword>
<protein>
    <submittedName>
        <fullName evidence="1">Uncharacterized protein</fullName>
    </submittedName>
</protein>